<evidence type="ECO:0000313" key="12">
    <source>
        <dbReference type="Proteomes" id="UP000440732"/>
    </source>
</evidence>
<keyword evidence="10" id="KW-1185">Reference proteome</keyword>
<dbReference type="Proteomes" id="UP000429523">
    <property type="component" value="Unassembled WGS sequence"/>
</dbReference>
<evidence type="ECO:0000313" key="6">
    <source>
        <dbReference type="EMBL" id="KAE9226984.1"/>
    </source>
</evidence>
<dbReference type="EMBL" id="QXGF01000684">
    <property type="protein sequence ID" value="KAE8936849.1"/>
    <property type="molecule type" value="Genomic_DNA"/>
</dbReference>
<evidence type="ECO:0000313" key="2">
    <source>
        <dbReference type="EMBL" id="KAE8999438.1"/>
    </source>
</evidence>
<evidence type="ECO:0000313" key="7">
    <source>
        <dbReference type="EMBL" id="KAE9240924.1"/>
    </source>
</evidence>
<dbReference type="GO" id="GO:0003676">
    <property type="term" value="F:nucleic acid binding"/>
    <property type="evidence" value="ECO:0007669"/>
    <property type="project" value="InterPro"/>
</dbReference>
<dbReference type="EMBL" id="QXFY01000577">
    <property type="protein sequence ID" value="KAE9340545.1"/>
    <property type="molecule type" value="Genomic_DNA"/>
</dbReference>
<evidence type="ECO:0000313" key="3">
    <source>
        <dbReference type="EMBL" id="KAE9108545.1"/>
    </source>
</evidence>
<dbReference type="Proteomes" id="UP000440367">
    <property type="component" value="Unassembled WGS sequence"/>
</dbReference>
<evidence type="ECO:0000313" key="8">
    <source>
        <dbReference type="EMBL" id="KAE9340545.1"/>
    </source>
</evidence>
<dbReference type="EMBL" id="QXGC01000312">
    <property type="protein sequence ID" value="KAE9240924.1"/>
    <property type="molecule type" value="Genomic_DNA"/>
</dbReference>
<evidence type="ECO:0000313" key="15">
    <source>
        <dbReference type="Proteomes" id="UP000476176"/>
    </source>
</evidence>
<evidence type="ECO:0000313" key="10">
    <source>
        <dbReference type="Proteomes" id="UP000433483"/>
    </source>
</evidence>
<dbReference type="Proteomes" id="UP000433483">
    <property type="component" value="Unassembled WGS sequence"/>
</dbReference>
<dbReference type="OrthoDB" id="107257at2759"/>
<dbReference type="EMBL" id="QXFW01000953">
    <property type="protein sequence ID" value="KAE8999438.1"/>
    <property type="molecule type" value="Genomic_DNA"/>
</dbReference>
<evidence type="ECO:0008006" key="17">
    <source>
        <dbReference type="Google" id="ProtNLM"/>
    </source>
</evidence>
<evidence type="ECO:0000313" key="13">
    <source>
        <dbReference type="Proteomes" id="UP000441208"/>
    </source>
</evidence>
<dbReference type="Proteomes" id="UP000441208">
    <property type="component" value="Unassembled WGS sequence"/>
</dbReference>
<dbReference type="InterPro" id="IPR036397">
    <property type="entry name" value="RNaseH_sf"/>
</dbReference>
<name>A0A6A3S3Z6_9STRA</name>
<evidence type="ECO:0000313" key="11">
    <source>
        <dbReference type="Proteomes" id="UP000440367"/>
    </source>
</evidence>
<dbReference type="EMBL" id="QXGD01000727">
    <property type="protein sequence ID" value="KAE9226984.1"/>
    <property type="molecule type" value="Genomic_DNA"/>
</dbReference>
<evidence type="ECO:0000313" key="5">
    <source>
        <dbReference type="EMBL" id="KAE9208139.1"/>
    </source>
</evidence>
<dbReference type="SUPFAM" id="SSF53098">
    <property type="entry name" value="Ribonuclease H-like"/>
    <property type="match status" value="1"/>
</dbReference>
<dbReference type="InterPro" id="IPR012337">
    <property type="entry name" value="RNaseH-like_sf"/>
</dbReference>
<sequence length="106" mass="12285">MKRMTYSRNPRSATNPLEKLSADICTINEVSADKSTMFLLVMDEFSRYKWAYLLKSKADASDHLKHLILKLEKKFKPLSVMLSTLMEEESLSAMTLLHFALIKVWN</sequence>
<dbReference type="EMBL" id="QXGA01000364">
    <property type="protein sequence ID" value="KAE9147180.1"/>
    <property type="molecule type" value="Genomic_DNA"/>
</dbReference>
<comment type="caution">
    <text evidence="3">The sequence shown here is derived from an EMBL/GenBank/DDBJ whole genome shotgun (WGS) entry which is preliminary data.</text>
</comment>
<evidence type="ECO:0000313" key="9">
    <source>
        <dbReference type="Proteomes" id="UP000429523"/>
    </source>
</evidence>
<dbReference type="Proteomes" id="UP000476176">
    <property type="component" value="Unassembled WGS sequence"/>
</dbReference>
<evidence type="ECO:0000313" key="1">
    <source>
        <dbReference type="EMBL" id="KAE8936849.1"/>
    </source>
</evidence>
<reference evidence="9 10" key="1">
    <citation type="submission" date="2018-08" db="EMBL/GenBank/DDBJ databases">
        <title>Genomic investigation of the strawberry pathogen Phytophthora fragariae indicates pathogenicity is determined by transcriptional variation in three key races.</title>
        <authorList>
            <person name="Adams T.M."/>
            <person name="Armitage A.D."/>
            <person name="Sobczyk M.K."/>
            <person name="Bates H.J."/>
            <person name="Dunwell J.M."/>
            <person name="Nellist C.F."/>
            <person name="Harrison R.J."/>
        </authorList>
    </citation>
    <scope>NUCLEOTIDE SEQUENCE [LARGE SCALE GENOMIC DNA]</scope>
    <source>
        <strain evidence="6 11">BC-1</strain>
        <strain evidence="7 15">BC-23</strain>
        <strain evidence="5 10">NOV-27</strain>
        <strain evidence="4 12">NOV-5</strain>
        <strain evidence="3 13">NOV-71</strain>
        <strain evidence="8 16">NOV-77</strain>
        <strain evidence="1 9">NOV-9</strain>
        <strain evidence="2 14">SCRP245</strain>
    </source>
</reference>
<dbReference type="Proteomes" id="UP000486351">
    <property type="component" value="Unassembled WGS sequence"/>
</dbReference>
<proteinExistence type="predicted"/>
<evidence type="ECO:0000313" key="4">
    <source>
        <dbReference type="EMBL" id="KAE9147180.1"/>
    </source>
</evidence>
<dbReference type="EMBL" id="QXFZ01000670">
    <property type="protein sequence ID" value="KAE9108545.1"/>
    <property type="molecule type" value="Genomic_DNA"/>
</dbReference>
<dbReference type="Proteomes" id="UP000440732">
    <property type="component" value="Unassembled WGS sequence"/>
</dbReference>
<accession>A0A6A3S3Z6</accession>
<dbReference type="EMBL" id="QXGB01000649">
    <property type="protein sequence ID" value="KAE9208139.1"/>
    <property type="molecule type" value="Genomic_DNA"/>
</dbReference>
<evidence type="ECO:0000313" key="14">
    <source>
        <dbReference type="Proteomes" id="UP000460718"/>
    </source>
</evidence>
<evidence type="ECO:0000313" key="16">
    <source>
        <dbReference type="Proteomes" id="UP000486351"/>
    </source>
</evidence>
<protein>
    <recommendedName>
        <fullName evidence="17">Integrase catalytic domain-containing protein</fullName>
    </recommendedName>
</protein>
<dbReference type="Gene3D" id="3.30.420.10">
    <property type="entry name" value="Ribonuclease H-like superfamily/Ribonuclease H"/>
    <property type="match status" value="1"/>
</dbReference>
<organism evidence="3 13">
    <name type="scientific">Phytophthora fragariae</name>
    <dbReference type="NCBI Taxonomy" id="53985"/>
    <lineage>
        <taxon>Eukaryota</taxon>
        <taxon>Sar</taxon>
        <taxon>Stramenopiles</taxon>
        <taxon>Oomycota</taxon>
        <taxon>Peronosporomycetes</taxon>
        <taxon>Peronosporales</taxon>
        <taxon>Peronosporaceae</taxon>
        <taxon>Phytophthora</taxon>
    </lineage>
</organism>
<dbReference type="Proteomes" id="UP000460718">
    <property type="component" value="Unassembled WGS sequence"/>
</dbReference>
<dbReference type="AlphaFoldDB" id="A0A6A3S3Z6"/>
<gene>
    <name evidence="6" type="ORF">PF002_g13948</name>
    <name evidence="7" type="ORF">PF004_g7289</name>
    <name evidence="5" type="ORF">PF005_g12325</name>
    <name evidence="4" type="ORF">PF006_g8103</name>
    <name evidence="3" type="ORF">PF007_g12611</name>
    <name evidence="8" type="ORF">PF008_g11056</name>
    <name evidence="1" type="ORF">PF009_g13231</name>
    <name evidence="2" type="ORF">PF011_g14629</name>
</gene>